<dbReference type="PANTHER" id="PTHR12341">
    <property type="entry name" value="5'-&gt;3' EXORIBONUCLEASE"/>
    <property type="match status" value="1"/>
</dbReference>
<protein>
    <recommendedName>
        <fullName evidence="5">5'-3' exoribonuclease 1</fullName>
        <ecNumber evidence="5">3.1.13.-</ecNumber>
    </recommendedName>
</protein>
<feature type="compositionally biased region" description="Low complexity" evidence="6">
    <location>
        <begin position="1294"/>
        <end position="1314"/>
    </location>
</feature>
<feature type="domain" description="Xrn1 N-terminal" evidence="7">
    <location>
        <begin position="1"/>
        <end position="245"/>
    </location>
</feature>
<dbReference type="Pfam" id="PF18332">
    <property type="entry name" value="XRN1_D1"/>
    <property type="match status" value="1"/>
</dbReference>
<dbReference type="Gene3D" id="1.25.40.1050">
    <property type="match status" value="1"/>
</dbReference>
<dbReference type="Pfam" id="PF17846">
    <property type="entry name" value="XRN_M"/>
    <property type="match status" value="1"/>
</dbReference>
<dbReference type="InterPro" id="IPR047007">
    <property type="entry name" value="XRN1_D1_sf"/>
</dbReference>
<dbReference type="GO" id="GO:0016075">
    <property type="term" value="P:rRNA catabolic process"/>
    <property type="evidence" value="ECO:0007669"/>
    <property type="project" value="TreeGrafter"/>
</dbReference>
<feature type="domain" description="Xrn1 helical" evidence="8">
    <location>
        <begin position="298"/>
        <end position="585"/>
    </location>
</feature>
<dbReference type="GO" id="GO:0005737">
    <property type="term" value="C:cytoplasm"/>
    <property type="evidence" value="ECO:0007669"/>
    <property type="project" value="UniProtKB-SubCell"/>
</dbReference>
<dbReference type="InterPro" id="IPR040992">
    <property type="entry name" value="XRN1_D1"/>
</dbReference>
<evidence type="ECO:0000259" key="7">
    <source>
        <dbReference type="Pfam" id="PF03159"/>
    </source>
</evidence>
<organism evidence="12 13">
    <name type="scientific">Exocentrus adspersus</name>
    <dbReference type="NCBI Taxonomy" id="1586481"/>
    <lineage>
        <taxon>Eukaryota</taxon>
        <taxon>Metazoa</taxon>
        <taxon>Ecdysozoa</taxon>
        <taxon>Arthropoda</taxon>
        <taxon>Hexapoda</taxon>
        <taxon>Insecta</taxon>
        <taxon>Pterygota</taxon>
        <taxon>Neoptera</taxon>
        <taxon>Endopterygota</taxon>
        <taxon>Coleoptera</taxon>
        <taxon>Polyphaga</taxon>
        <taxon>Cucujiformia</taxon>
        <taxon>Chrysomeloidea</taxon>
        <taxon>Cerambycidae</taxon>
        <taxon>Lamiinae</taxon>
        <taxon>Acanthocinini</taxon>
        <taxon>Exocentrus</taxon>
    </lineage>
</organism>
<dbReference type="Pfam" id="PF18334">
    <property type="entry name" value="XRN1_D2_D3"/>
    <property type="match status" value="1"/>
</dbReference>
<dbReference type="InterPro" id="IPR027073">
    <property type="entry name" value="5_3_exoribonuclease"/>
</dbReference>
<evidence type="ECO:0000259" key="11">
    <source>
        <dbReference type="Pfam" id="PF18334"/>
    </source>
</evidence>
<feature type="compositionally biased region" description="Polar residues" evidence="6">
    <location>
        <begin position="1251"/>
        <end position="1275"/>
    </location>
</feature>
<dbReference type="Pfam" id="PF18129">
    <property type="entry name" value="SH3_12"/>
    <property type="match status" value="1"/>
</dbReference>
<dbReference type="Proteomes" id="UP001159042">
    <property type="component" value="Unassembled WGS sequence"/>
</dbReference>
<evidence type="ECO:0000256" key="4">
    <source>
        <dbReference type="ARBA" id="ARBA00038299"/>
    </source>
</evidence>
<dbReference type="Gene3D" id="2.30.30.750">
    <property type="match status" value="1"/>
</dbReference>
<accession>A0AAV8VQ60</accession>
<feature type="region of interest" description="Disordered" evidence="6">
    <location>
        <begin position="1287"/>
        <end position="1366"/>
    </location>
</feature>
<feature type="compositionally biased region" description="Basic and acidic residues" evidence="6">
    <location>
        <begin position="1537"/>
        <end position="1546"/>
    </location>
</feature>
<evidence type="ECO:0000313" key="13">
    <source>
        <dbReference type="Proteomes" id="UP001159042"/>
    </source>
</evidence>
<feature type="domain" description="5'-3' exoribonuclease 1 SH3-like" evidence="9">
    <location>
        <begin position="1067"/>
        <end position="1138"/>
    </location>
</feature>
<keyword evidence="3 5" id="KW-0269">Exonuclease</keyword>
<gene>
    <name evidence="12" type="ORF">NQ315_016435</name>
</gene>
<proteinExistence type="inferred from homology"/>
<feature type="compositionally biased region" description="Polar residues" evidence="6">
    <location>
        <begin position="1477"/>
        <end position="1489"/>
    </location>
</feature>
<dbReference type="InterPro" id="IPR041106">
    <property type="entry name" value="XRN1_D2_D3"/>
</dbReference>
<name>A0AAV8VQ60_9CUCU</name>
<dbReference type="EMBL" id="JANEYG010000044">
    <property type="protein sequence ID" value="KAJ8916294.1"/>
    <property type="molecule type" value="Genomic_DNA"/>
</dbReference>
<evidence type="ECO:0000259" key="10">
    <source>
        <dbReference type="Pfam" id="PF18332"/>
    </source>
</evidence>
<evidence type="ECO:0000259" key="9">
    <source>
        <dbReference type="Pfam" id="PF18129"/>
    </source>
</evidence>
<comment type="caution">
    <text evidence="12">The sequence shown here is derived from an EMBL/GenBank/DDBJ whole genome shotgun (WGS) entry which is preliminary data.</text>
</comment>
<reference evidence="12 13" key="1">
    <citation type="journal article" date="2023" name="Insect Mol. Biol.">
        <title>Genome sequencing provides insights into the evolution of gene families encoding plant cell wall-degrading enzymes in longhorned beetles.</title>
        <authorList>
            <person name="Shin N.R."/>
            <person name="Okamura Y."/>
            <person name="Kirsch R."/>
            <person name="Pauchet Y."/>
        </authorList>
    </citation>
    <scope>NUCLEOTIDE SEQUENCE [LARGE SCALE GENOMIC DNA]</scope>
    <source>
        <strain evidence="12">EAD_L_NR</strain>
    </source>
</reference>
<keyword evidence="5" id="KW-0694">RNA-binding</keyword>
<dbReference type="Pfam" id="PF03159">
    <property type="entry name" value="XRN_N"/>
    <property type="match status" value="1"/>
</dbReference>
<keyword evidence="13" id="KW-1185">Reference proteome</keyword>
<feature type="region of interest" description="Disordered" evidence="6">
    <location>
        <begin position="1459"/>
        <end position="1497"/>
    </location>
</feature>
<feature type="compositionally biased region" description="Basic and acidic residues" evidence="6">
    <location>
        <begin position="1332"/>
        <end position="1346"/>
    </location>
</feature>
<dbReference type="FunFam" id="3.40.50.12390:FF:000004">
    <property type="entry name" value="5'-3' exoribonuclease 1"/>
    <property type="match status" value="1"/>
</dbReference>
<evidence type="ECO:0000256" key="5">
    <source>
        <dbReference type="PIRNR" id="PIRNR006743"/>
    </source>
</evidence>
<comment type="similarity">
    <text evidence="4 5">Belongs to the 5'-3' exonuclease family.</text>
</comment>
<feature type="region of interest" description="Disordered" evidence="6">
    <location>
        <begin position="1513"/>
        <end position="1587"/>
    </location>
</feature>
<feature type="compositionally biased region" description="Polar residues" evidence="6">
    <location>
        <begin position="1153"/>
        <end position="1173"/>
    </location>
</feature>
<dbReference type="GO" id="GO:0005634">
    <property type="term" value="C:nucleus"/>
    <property type="evidence" value="ECO:0007669"/>
    <property type="project" value="TreeGrafter"/>
</dbReference>
<evidence type="ECO:0000256" key="1">
    <source>
        <dbReference type="ARBA" id="ARBA00022722"/>
    </source>
</evidence>
<dbReference type="GO" id="GO:0004534">
    <property type="term" value="F:5'-3' RNA exonuclease activity"/>
    <property type="evidence" value="ECO:0007669"/>
    <property type="project" value="TreeGrafter"/>
</dbReference>
<keyword evidence="1 5" id="KW-0540">Nuclease</keyword>
<dbReference type="InterPro" id="IPR016494">
    <property type="entry name" value="5_3_exoribonuclease_1"/>
</dbReference>
<evidence type="ECO:0000256" key="6">
    <source>
        <dbReference type="SAM" id="MobiDB-lite"/>
    </source>
</evidence>
<keyword evidence="5" id="KW-0963">Cytoplasm</keyword>
<comment type="subcellular location">
    <subcellularLocation>
        <location evidence="5">Cytoplasm</location>
    </subcellularLocation>
</comment>
<feature type="domain" description="5'-3' exoribonuclease 1 D1" evidence="10">
    <location>
        <begin position="643"/>
        <end position="811"/>
    </location>
</feature>
<dbReference type="EC" id="3.1.13.-" evidence="5"/>
<evidence type="ECO:0000313" key="12">
    <source>
        <dbReference type="EMBL" id="KAJ8916294.1"/>
    </source>
</evidence>
<dbReference type="PIRSF" id="PIRSF006743">
    <property type="entry name" value="Exonuclease_Xnr1"/>
    <property type="match status" value="1"/>
</dbReference>
<feature type="region of interest" description="Disordered" evidence="6">
    <location>
        <begin position="1147"/>
        <end position="1195"/>
    </location>
</feature>
<sequence>MGVPKFFRYISERYPCLSELVKEYQIPEFDNLYLDMNGIIHMCSHPDDNNPHFRITEEKIFKDIFHYIEVLFRMIRPQKLFFMAVDGVAPRAKMNQQRGRRFRSAKDAERQETEALNKGETLPEEARFDSNCITPGTVFMARLHEQLKYFVVNKISTDPTWQGCKVILSGHEASITQRNFVTVVVNEMLQTPGEGEHKIMDYIRYMRAQPGYDPNTRHCLYGLDADLIMLGLCTHEPHFSLLREEVKFGRKSTKRASVPEEITFYLLHLSLMREYLELEFAPLKNKLSGFQYDFEKNYRRLGYINEAGTLNLVRFDKFMQKLGDIDLENFEEVQDDLLYMEAKTGRKYNPHSKVSSKNLVEWDGDGAEAMKLEPLEPEKKPRDSGMLALINATDDLLLDDENDEEETDHSDEDGAFECYKRDYYMNKLEYTKVTPQVLRDQAEGYVRAIQWNLNYYYNGCCSWSWFYPHHYAPYISDIKGFSNLKIEFDKGKPFLPYEQLLAVLPSASRNLLPECYHSLMTEENSIIKKYYPEEFQTDLNGKKQEWEAVVLVPFIDENILLDAMRSCNDQLTAEEKQRNTHGPMLVYKYTADNKGPYPAPEYFPPVPENHTELVKMRYDEILLPKEKLIKGAYPGVLMDIYYPGFPTMKHLHYKSEVRKAKVRVFEQPSRNENMIISIINDRFPDEKIPVDLIGSTVWVGWPHLVEAKVVSISNSKLRYQAVEGSGYNAVDQTDEQVRQWQLEINGITEYYRNRMGIEVGNTKVLMQVQVMTGRKYIFSSQGRLTLEKIFTKNTSCYPLQSVVVNIITYDSHQSTYKNIKDVFPIGCTCFMLTNPYYGSQGVVQDSTESLKNGRVKVSITVFDEPNLSSIKEMHAKKIRSYRPAYHVAAQLGMAPSMFSRITGSIFLSARNGEGGLKNVNVGLDLKLNKKMKETPGYTKKVDTTWLYTDKAVDLVAAYIDRYPEVIDYLSRDERFDEINVESIWKDNWEEKLKELQSWLKSLPLHSIERQTCGSSALEPELVEELEKIVDRSLKSVGGKKIAVQVKPNFLYRSEIQSGTLPPDPKAETRVLDRIINVRSGFSVPLGLKGTVIAVQESTSDTERDTMYDVVFDKPFSDGMKLNCSENRGYRLPQCAFINISYGQRLMEQKTGRPGTQETIARAESSQRYSNPRSEQLPWFPKQRSQPLPLPQMRPPFQKENSAFAQFSSTNKPPHPEDFYNANTNRQQEFYNNGNRPLRQQNYNQRGEEYSPQRNVQQRYRNGSNADVNRGLTQRNDFMPNFHVASNEECRRQPKPQTQQQKQSQSQESPQKQRQNPNTVNVDILKTILKIGKNRDERGDKKEEVKVGSKPMKGNARNVQQQPLSTRQEHPIKVENAGNDLFNIFAEAAKAPASVRLLTYYQSNSLGLPRYQYFNAGKLIQSQINLANGEFVVGEPAETREEASENVAAKVLDMFLKQGKPSQTHVQASPPKGPVARKSTQNEISSNQQKDSLHTTKTKVLNNSFVPLQAIKSHINKTSSNNPNKETASEGSLNEASQRQDNRETSNRNHRHRGKNHNGNTQNRNRQRKTRIAANFDLLKTTSASPDS</sequence>
<dbReference type="Gene3D" id="2.170.260.40">
    <property type="match status" value="1"/>
</dbReference>
<feature type="region of interest" description="Disordered" evidence="6">
    <location>
        <begin position="1246"/>
        <end position="1275"/>
    </location>
</feature>
<dbReference type="PANTHER" id="PTHR12341:SF7">
    <property type="entry name" value="5'-3' EXORIBONUCLEASE 1"/>
    <property type="match status" value="1"/>
</dbReference>
<dbReference type="InterPro" id="IPR004859">
    <property type="entry name" value="Xrn1_N"/>
</dbReference>
<evidence type="ECO:0000259" key="8">
    <source>
        <dbReference type="Pfam" id="PF17846"/>
    </source>
</evidence>
<evidence type="ECO:0000256" key="3">
    <source>
        <dbReference type="ARBA" id="ARBA00022839"/>
    </source>
</evidence>
<dbReference type="InterPro" id="IPR041385">
    <property type="entry name" value="SH3_12"/>
</dbReference>
<dbReference type="InterPro" id="IPR047008">
    <property type="entry name" value="XRN1_SH3_sf"/>
</dbReference>
<feature type="domain" description="Exoribonuclease Xrn1 D2/D3" evidence="11">
    <location>
        <begin position="819"/>
        <end position="1035"/>
    </location>
</feature>
<dbReference type="GO" id="GO:0000956">
    <property type="term" value="P:nuclear-transcribed mRNA catabolic process"/>
    <property type="evidence" value="ECO:0007669"/>
    <property type="project" value="InterPro"/>
</dbReference>
<feature type="region of interest" description="Disordered" evidence="6">
    <location>
        <begin position="96"/>
        <end position="121"/>
    </location>
</feature>
<dbReference type="InterPro" id="IPR041412">
    <property type="entry name" value="Xrn1_helical"/>
</dbReference>
<feature type="compositionally biased region" description="Basic and acidic residues" evidence="6">
    <location>
        <begin position="104"/>
        <end position="117"/>
    </location>
</feature>
<dbReference type="Gene3D" id="3.40.50.12390">
    <property type="match status" value="2"/>
</dbReference>
<feature type="compositionally biased region" description="Polar residues" evidence="6">
    <location>
        <begin position="1515"/>
        <end position="1536"/>
    </location>
</feature>
<evidence type="ECO:0000256" key="2">
    <source>
        <dbReference type="ARBA" id="ARBA00022801"/>
    </source>
</evidence>
<feature type="compositionally biased region" description="Polar residues" evidence="6">
    <location>
        <begin position="1356"/>
        <end position="1365"/>
    </location>
</feature>
<keyword evidence="2 5" id="KW-0378">Hydrolase</keyword>
<dbReference type="GO" id="GO:0003723">
    <property type="term" value="F:RNA binding"/>
    <property type="evidence" value="ECO:0007669"/>
    <property type="project" value="UniProtKB-KW"/>
</dbReference>
<dbReference type="CDD" id="cd18673">
    <property type="entry name" value="PIN_XRN1-2-like"/>
    <property type="match status" value="1"/>
</dbReference>